<keyword evidence="1" id="KW-0472">Membrane</keyword>
<protein>
    <submittedName>
        <fullName evidence="2">Uncharacterized protein</fullName>
    </submittedName>
</protein>
<feature type="transmembrane region" description="Helical" evidence="1">
    <location>
        <begin position="81"/>
        <end position="101"/>
    </location>
</feature>
<comment type="caution">
    <text evidence="2">The sequence shown here is derived from an EMBL/GenBank/DDBJ whole genome shotgun (WGS) entry which is preliminary data.</text>
</comment>
<evidence type="ECO:0000313" key="3">
    <source>
        <dbReference type="Proteomes" id="UP001239267"/>
    </source>
</evidence>
<name>A0AAJ1SVN1_9MICC</name>
<accession>A0AAJ1SVN1</accession>
<evidence type="ECO:0000256" key="1">
    <source>
        <dbReference type="SAM" id="Phobius"/>
    </source>
</evidence>
<gene>
    <name evidence="2" type="ORF">J2T23_000476</name>
</gene>
<feature type="transmembrane region" description="Helical" evidence="1">
    <location>
        <begin position="51"/>
        <end position="69"/>
    </location>
</feature>
<dbReference type="AlphaFoldDB" id="A0AAJ1SVN1"/>
<organism evidence="2 3">
    <name type="scientific">Pseudarthrobacter niigatensis</name>
    <dbReference type="NCBI Taxonomy" id="369935"/>
    <lineage>
        <taxon>Bacteria</taxon>
        <taxon>Bacillati</taxon>
        <taxon>Actinomycetota</taxon>
        <taxon>Actinomycetes</taxon>
        <taxon>Micrococcales</taxon>
        <taxon>Micrococcaceae</taxon>
        <taxon>Pseudarthrobacter</taxon>
    </lineage>
</organism>
<keyword evidence="3" id="KW-1185">Reference proteome</keyword>
<dbReference type="Proteomes" id="UP001239267">
    <property type="component" value="Unassembled WGS sequence"/>
</dbReference>
<feature type="transmembrane region" description="Helical" evidence="1">
    <location>
        <begin position="121"/>
        <end position="140"/>
    </location>
</feature>
<dbReference type="EMBL" id="JAUSTB010000001">
    <property type="protein sequence ID" value="MDQ0144602.1"/>
    <property type="molecule type" value="Genomic_DNA"/>
</dbReference>
<reference evidence="2 3" key="1">
    <citation type="submission" date="2023-07" db="EMBL/GenBank/DDBJ databases">
        <title>Sorghum-associated microbial communities from plants grown in Nebraska, USA.</title>
        <authorList>
            <person name="Schachtman D."/>
        </authorList>
    </citation>
    <scope>NUCLEOTIDE SEQUENCE [LARGE SCALE GENOMIC DNA]</scope>
    <source>
        <strain evidence="2 3">DS1001</strain>
    </source>
</reference>
<evidence type="ECO:0000313" key="2">
    <source>
        <dbReference type="EMBL" id="MDQ0144602.1"/>
    </source>
</evidence>
<sequence>MAIRTLLSSLISLVALTVVGYVGIFIDASLGGYVADLMGRPTAGVSPRFPWELQFVIVVISFTAVLLLRQVLGGLFGLGRLVAALVSAVLLTVSYVIGATVTGGEALVGNVLLRSYIGGSQSQMVLLAVAALLVTALASIQQTPGSRAAPTKTSVSSPE</sequence>
<proteinExistence type="predicted"/>
<keyword evidence="1" id="KW-0812">Transmembrane</keyword>
<dbReference type="RefSeq" id="WP_307356770.1">
    <property type="nucleotide sequence ID" value="NZ_JAUSTB010000001.1"/>
</dbReference>
<keyword evidence="1" id="KW-1133">Transmembrane helix</keyword>
<feature type="transmembrane region" description="Helical" evidence="1">
    <location>
        <begin position="7"/>
        <end position="31"/>
    </location>
</feature>